<feature type="region of interest" description="Disordered" evidence="1">
    <location>
        <begin position="85"/>
        <end position="105"/>
    </location>
</feature>
<keyword evidence="3" id="KW-1185">Reference proteome</keyword>
<sequence length="129" mass="14437">MHDRWLRLVDFVSEYYGLYQRKKITTTARYQGQVQRDWLVGECNKRSVIAAIVAEAYQWYEDKRDGIRVDCDVLVEKVGVVQPEEEGNETKALTPAPSTGRKTPTDSALAVIAAKEANGGTVAASLYLK</sequence>
<gene>
    <name evidence="2" type="ORF">LTR09_004963</name>
</gene>
<accession>A0AAJ0DHG4</accession>
<organism evidence="2 3">
    <name type="scientific">Extremus antarcticus</name>
    <dbReference type="NCBI Taxonomy" id="702011"/>
    <lineage>
        <taxon>Eukaryota</taxon>
        <taxon>Fungi</taxon>
        <taxon>Dikarya</taxon>
        <taxon>Ascomycota</taxon>
        <taxon>Pezizomycotina</taxon>
        <taxon>Dothideomycetes</taxon>
        <taxon>Dothideomycetidae</taxon>
        <taxon>Mycosphaerellales</taxon>
        <taxon>Extremaceae</taxon>
        <taxon>Extremus</taxon>
    </lineage>
</organism>
<evidence type="ECO:0000256" key="1">
    <source>
        <dbReference type="SAM" id="MobiDB-lite"/>
    </source>
</evidence>
<dbReference type="EMBL" id="JAWDJX010000013">
    <property type="protein sequence ID" value="KAK3054185.1"/>
    <property type="molecule type" value="Genomic_DNA"/>
</dbReference>
<proteinExistence type="predicted"/>
<evidence type="ECO:0000313" key="2">
    <source>
        <dbReference type="EMBL" id="KAK3054185.1"/>
    </source>
</evidence>
<dbReference type="AlphaFoldDB" id="A0AAJ0DHG4"/>
<reference evidence="2" key="1">
    <citation type="submission" date="2023-04" db="EMBL/GenBank/DDBJ databases">
        <title>Black Yeasts Isolated from many extreme environments.</title>
        <authorList>
            <person name="Coleine C."/>
            <person name="Stajich J.E."/>
            <person name="Selbmann L."/>
        </authorList>
    </citation>
    <scope>NUCLEOTIDE SEQUENCE</scope>
    <source>
        <strain evidence="2">CCFEE 5312</strain>
    </source>
</reference>
<feature type="compositionally biased region" description="Polar residues" evidence="1">
    <location>
        <begin position="96"/>
        <end position="105"/>
    </location>
</feature>
<evidence type="ECO:0000313" key="3">
    <source>
        <dbReference type="Proteomes" id="UP001271007"/>
    </source>
</evidence>
<name>A0AAJ0DHG4_9PEZI</name>
<dbReference type="Proteomes" id="UP001271007">
    <property type="component" value="Unassembled WGS sequence"/>
</dbReference>
<protein>
    <submittedName>
        <fullName evidence="2">Uncharacterized protein</fullName>
    </submittedName>
</protein>
<comment type="caution">
    <text evidence="2">The sequence shown here is derived from an EMBL/GenBank/DDBJ whole genome shotgun (WGS) entry which is preliminary data.</text>
</comment>